<evidence type="ECO:0000313" key="2">
    <source>
        <dbReference type="EMBL" id="EFV13933.2"/>
    </source>
</evidence>
<dbReference type="Proteomes" id="UP000004816">
    <property type="component" value="Unassembled WGS sequence"/>
</dbReference>
<dbReference type="OrthoDB" id="9793039at2"/>
<dbReference type="Pfam" id="PF18029">
    <property type="entry name" value="Glyoxalase_6"/>
    <property type="match status" value="2"/>
</dbReference>
<proteinExistence type="predicted"/>
<dbReference type="eggNOG" id="COG3324">
    <property type="taxonomic scope" value="Bacteria"/>
</dbReference>
<dbReference type="EMBL" id="ACZI02000003">
    <property type="protein sequence ID" value="EFV13933.2"/>
    <property type="molecule type" value="Genomic_DNA"/>
</dbReference>
<name>E5XNZ4_SEGRC</name>
<dbReference type="RefSeq" id="WP_021030858.1">
    <property type="nucleotide sequence ID" value="NZ_KI391954.1"/>
</dbReference>
<protein>
    <recommendedName>
        <fullName evidence="1">VOC domain-containing protein</fullName>
    </recommendedName>
</protein>
<dbReference type="InterPro" id="IPR037523">
    <property type="entry name" value="VOC_core"/>
</dbReference>
<dbReference type="CDD" id="cd07247">
    <property type="entry name" value="SgaA_N_like"/>
    <property type="match status" value="2"/>
</dbReference>
<dbReference type="HOGENOM" id="CLU_069623_2_0_11"/>
<accession>E5XNZ4</accession>
<sequence length="250" mass="26430">MSENTTPVWVDFGTPDFEGSAGFFAQLFGWTYERNADFGGYGNFSRGSSLVAGGMEVAPDQGIPPCWTIYFRADDIAAATEKAKAAGATVFCEPMPVGDLGFMAVIADPTGAVFGLWQPGSHKGFVRANEPGNPVWFELSTRDKTAGVAFYSDLFGWSARPYESEGPDYTVFATPETGEFAGSIDASSFLPEGVPNHWLVYFGVTDTDAAVEKAQSLGGTVLAPAFDTPNGRIAVLADPKGIAFGVVSVS</sequence>
<keyword evidence="3" id="KW-1185">Reference proteome</keyword>
<feature type="domain" description="VOC" evidence="1">
    <location>
        <begin position="133"/>
        <end position="249"/>
    </location>
</feature>
<reference evidence="2 3" key="1">
    <citation type="journal article" date="2011" name="Stand. Genomic Sci.">
        <title>High quality draft genome sequence of Segniliparus rugosus CDC 945(T)= (ATCC BAA-974(T)).</title>
        <authorList>
            <person name="Earl A.M."/>
            <person name="Desjardins C.A."/>
            <person name="Fitzgerald M.G."/>
            <person name="Arachchi H.M."/>
            <person name="Zeng Q."/>
            <person name="Mehta T."/>
            <person name="Griggs A."/>
            <person name="Birren B.W."/>
            <person name="Toney N.C."/>
            <person name="Carr J."/>
            <person name="Posey J."/>
            <person name="Butler W.R."/>
        </authorList>
    </citation>
    <scope>NUCLEOTIDE SEQUENCE [LARGE SCALE GENOMIC DNA]</scope>
    <source>
        <strain evidence="3">ATCC BAA-974 / DSM 45345 / CCUG 50838 / CIP 108380 / JCM 13579 / CDC 945</strain>
    </source>
</reference>
<dbReference type="InterPro" id="IPR029068">
    <property type="entry name" value="Glyas_Bleomycin-R_OHBP_Dase"/>
</dbReference>
<feature type="domain" description="VOC" evidence="1">
    <location>
        <begin position="6"/>
        <end position="119"/>
    </location>
</feature>
<dbReference type="AlphaFoldDB" id="E5XNZ4"/>
<comment type="caution">
    <text evidence="2">The sequence shown here is derived from an EMBL/GenBank/DDBJ whole genome shotgun (WGS) entry which is preliminary data.</text>
</comment>
<organism evidence="2 3">
    <name type="scientific">Segniliparus rugosus (strain ATCC BAA-974 / DSM 45345 / CCUG 50838 / CIP 108380 / JCM 13579 / CDC 945)</name>
    <dbReference type="NCBI Taxonomy" id="679197"/>
    <lineage>
        <taxon>Bacteria</taxon>
        <taxon>Bacillati</taxon>
        <taxon>Actinomycetota</taxon>
        <taxon>Actinomycetes</taxon>
        <taxon>Mycobacteriales</taxon>
        <taxon>Segniliparaceae</taxon>
        <taxon>Segniliparus</taxon>
    </lineage>
</organism>
<dbReference type="PANTHER" id="PTHR33993">
    <property type="entry name" value="GLYOXALASE-RELATED"/>
    <property type="match status" value="1"/>
</dbReference>
<dbReference type="InterPro" id="IPR052164">
    <property type="entry name" value="Anthracycline_SecMetBiosynth"/>
</dbReference>
<dbReference type="STRING" id="679197.HMPREF9336_01215"/>
<dbReference type="PANTHER" id="PTHR33993:SF10">
    <property type="entry name" value="CONSERVED PROTEIN"/>
    <property type="match status" value="1"/>
</dbReference>
<evidence type="ECO:0000259" key="1">
    <source>
        <dbReference type="PROSITE" id="PS51819"/>
    </source>
</evidence>
<dbReference type="Gene3D" id="3.10.180.10">
    <property type="entry name" value="2,3-Dihydroxybiphenyl 1,2-Dioxygenase, domain 1"/>
    <property type="match status" value="2"/>
</dbReference>
<gene>
    <name evidence="2" type="ORF">HMPREF9336_01215</name>
</gene>
<dbReference type="InterPro" id="IPR041581">
    <property type="entry name" value="Glyoxalase_6"/>
</dbReference>
<dbReference type="PROSITE" id="PS51819">
    <property type="entry name" value="VOC"/>
    <property type="match status" value="2"/>
</dbReference>
<dbReference type="SUPFAM" id="SSF54593">
    <property type="entry name" value="Glyoxalase/Bleomycin resistance protein/Dihydroxybiphenyl dioxygenase"/>
    <property type="match status" value="2"/>
</dbReference>
<evidence type="ECO:0000313" key="3">
    <source>
        <dbReference type="Proteomes" id="UP000004816"/>
    </source>
</evidence>